<feature type="transmembrane region" description="Helical" evidence="1">
    <location>
        <begin position="148"/>
        <end position="167"/>
    </location>
</feature>
<dbReference type="CDD" id="cd01949">
    <property type="entry name" value="GGDEF"/>
    <property type="match status" value="1"/>
</dbReference>
<dbReference type="PANTHER" id="PTHR46663">
    <property type="entry name" value="DIGUANYLATE CYCLASE DGCT-RELATED"/>
    <property type="match status" value="1"/>
</dbReference>
<reference evidence="3 4" key="1">
    <citation type="submission" date="2019-02" db="EMBL/GenBank/DDBJ databases">
        <title>Genomic Encyclopedia of Archaeal and Bacterial Type Strains, Phase II (KMG-II): from individual species to whole genera.</title>
        <authorList>
            <person name="Goeker M."/>
        </authorList>
    </citation>
    <scope>NUCLEOTIDE SEQUENCE [LARGE SCALE GENOMIC DNA]</scope>
    <source>
        <strain evidence="3 4">DSM 18101</strain>
    </source>
</reference>
<dbReference type="AlphaFoldDB" id="A0A4Q7YXT4"/>
<feature type="transmembrane region" description="Helical" evidence="1">
    <location>
        <begin position="31"/>
        <end position="51"/>
    </location>
</feature>
<feature type="transmembrane region" description="Helical" evidence="1">
    <location>
        <begin position="63"/>
        <end position="80"/>
    </location>
</feature>
<feature type="transmembrane region" description="Helical" evidence="1">
    <location>
        <begin position="199"/>
        <end position="219"/>
    </location>
</feature>
<keyword evidence="1" id="KW-1133">Transmembrane helix</keyword>
<evidence type="ECO:0000313" key="3">
    <source>
        <dbReference type="EMBL" id="RZU41963.1"/>
    </source>
</evidence>
<dbReference type="Pfam" id="PF00990">
    <property type="entry name" value="GGDEF"/>
    <property type="match status" value="1"/>
</dbReference>
<dbReference type="InterPro" id="IPR052163">
    <property type="entry name" value="DGC-Regulatory_Protein"/>
</dbReference>
<dbReference type="SMART" id="SM00267">
    <property type="entry name" value="GGDEF"/>
    <property type="match status" value="1"/>
</dbReference>
<keyword evidence="4" id="KW-1185">Reference proteome</keyword>
<dbReference type="SUPFAM" id="SSF55073">
    <property type="entry name" value="Nucleotide cyclase"/>
    <property type="match status" value="1"/>
</dbReference>
<proteinExistence type="predicted"/>
<feature type="domain" description="GGDEF" evidence="2">
    <location>
        <begin position="289"/>
        <end position="422"/>
    </location>
</feature>
<accession>A0A4Q7YXT4</accession>
<dbReference type="InterPro" id="IPR029787">
    <property type="entry name" value="Nucleotide_cyclase"/>
</dbReference>
<dbReference type="NCBIfam" id="TIGR00254">
    <property type="entry name" value="GGDEF"/>
    <property type="match status" value="1"/>
</dbReference>
<protein>
    <submittedName>
        <fullName evidence="3">Diguanylate cyclase (GGDEF)-like protein</fullName>
    </submittedName>
</protein>
<keyword evidence="1" id="KW-0812">Transmembrane</keyword>
<keyword evidence="1" id="KW-0472">Membrane</keyword>
<evidence type="ECO:0000313" key="4">
    <source>
        <dbReference type="Proteomes" id="UP000292958"/>
    </source>
</evidence>
<dbReference type="InterPro" id="IPR043128">
    <property type="entry name" value="Rev_trsase/Diguanyl_cyclase"/>
</dbReference>
<feature type="transmembrane region" description="Helical" evidence="1">
    <location>
        <begin position="6"/>
        <end position="22"/>
    </location>
</feature>
<feature type="transmembrane region" description="Helical" evidence="1">
    <location>
        <begin position="116"/>
        <end position="136"/>
    </location>
</feature>
<dbReference type="InterPro" id="IPR000160">
    <property type="entry name" value="GGDEF_dom"/>
</dbReference>
<name>A0A4Q7YXT4_9BACT</name>
<evidence type="ECO:0000256" key="1">
    <source>
        <dbReference type="SAM" id="Phobius"/>
    </source>
</evidence>
<sequence length="422" mass="47339">MNIVLLPDLVAMVMLLTILHFLRRRHLQEGVGLWIIGLLFIFLEALAYAFYKPSGPRHIPMHVLALDSYLAAGVIFLWAASSKLFPRRATLMYLWLNAPALAAVETAYAFDLREPKPYHLIAGFGLAIGLFTPFLLTRSVQLGKAWSLIAVQIAIWVPVWVFASANMFRDTAYFPLFVLYLSTAFVFGLSLPRNSLGRVAIITGFTTGALVFLAHSWVSSRPQYADLAKEVWDWQKFLVTIGMLLVLLERQVSTNEWFALHDQLTGLPNRRCFEDKMDEAIKHAQRTGSRAAVIMIDLNGFKTVNDTRGHDTGDLLLQDIARNLRQVIRSTDILARLGGDEFIIVATNLPNSLPVSRIVEITTTRVVETLARPFSLGDESFTVGGSVGVAVYPDDTTDEVLLRRLADQRMYQQKRQIPLAHA</sequence>
<dbReference type="RefSeq" id="WP_130419788.1">
    <property type="nucleotide sequence ID" value="NZ_SHKW01000001.1"/>
</dbReference>
<evidence type="ECO:0000259" key="2">
    <source>
        <dbReference type="PROSITE" id="PS50887"/>
    </source>
</evidence>
<dbReference type="OrthoDB" id="9805474at2"/>
<dbReference type="PANTHER" id="PTHR46663:SF2">
    <property type="entry name" value="GGDEF DOMAIN-CONTAINING PROTEIN"/>
    <property type="match status" value="1"/>
</dbReference>
<comment type="caution">
    <text evidence="3">The sequence shown here is derived from an EMBL/GenBank/DDBJ whole genome shotgun (WGS) entry which is preliminary data.</text>
</comment>
<feature type="transmembrane region" description="Helical" evidence="1">
    <location>
        <begin position="92"/>
        <end position="110"/>
    </location>
</feature>
<dbReference type="PROSITE" id="PS50887">
    <property type="entry name" value="GGDEF"/>
    <property type="match status" value="1"/>
</dbReference>
<dbReference type="EMBL" id="SHKW01000001">
    <property type="protein sequence ID" value="RZU41963.1"/>
    <property type="molecule type" value="Genomic_DNA"/>
</dbReference>
<dbReference type="Gene3D" id="3.30.70.270">
    <property type="match status" value="1"/>
</dbReference>
<gene>
    <name evidence="3" type="ORF">BDD14_3505</name>
</gene>
<feature type="transmembrane region" description="Helical" evidence="1">
    <location>
        <begin position="173"/>
        <end position="192"/>
    </location>
</feature>
<organism evidence="3 4">
    <name type="scientific">Edaphobacter modestus</name>
    <dbReference type="NCBI Taxonomy" id="388466"/>
    <lineage>
        <taxon>Bacteria</taxon>
        <taxon>Pseudomonadati</taxon>
        <taxon>Acidobacteriota</taxon>
        <taxon>Terriglobia</taxon>
        <taxon>Terriglobales</taxon>
        <taxon>Acidobacteriaceae</taxon>
        <taxon>Edaphobacter</taxon>
    </lineage>
</organism>
<dbReference type="Proteomes" id="UP000292958">
    <property type="component" value="Unassembled WGS sequence"/>
</dbReference>